<gene>
    <name evidence="1" type="ORF">T01_11674</name>
</gene>
<dbReference type="OrthoDB" id="5932569at2759"/>
<organism evidence="1 2">
    <name type="scientific">Trichinella spiralis</name>
    <name type="common">Trichina worm</name>
    <dbReference type="NCBI Taxonomy" id="6334"/>
    <lineage>
        <taxon>Eukaryota</taxon>
        <taxon>Metazoa</taxon>
        <taxon>Ecdysozoa</taxon>
        <taxon>Nematoda</taxon>
        <taxon>Enoplea</taxon>
        <taxon>Dorylaimia</taxon>
        <taxon>Trichinellida</taxon>
        <taxon>Trichinellidae</taxon>
        <taxon>Trichinella</taxon>
    </lineage>
</organism>
<dbReference type="EMBL" id="JYDH01003467">
    <property type="protein sequence ID" value="KRY05765.1"/>
    <property type="molecule type" value="Genomic_DNA"/>
</dbReference>
<dbReference type="AlphaFoldDB" id="A0A0V0YZK9"/>
<evidence type="ECO:0000313" key="1">
    <source>
        <dbReference type="EMBL" id="KRY05765.1"/>
    </source>
</evidence>
<name>A0A0V0YZK9_TRISP</name>
<evidence type="ECO:0000313" key="2">
    <source>
        <dbReference type="Proteomes" id="UP000054776"/>
    </source>
</evidence>
<dbReference type="Proteomes" id="UP000054776">
    <property type="component" value="Unassembled WGS sequence"/>
</dbReference>
<proteinExistence type="predicted"/>
<reference evidence="1 2" key="1">
    <citation type="submission" date="2015-01" db="EMBL/GenBank/DDBJ databases">
        <title>Evolution of Trichinella species and genotypes.</title>
        <authorList>
            <person name="Korhonen P.K."/>
            <person name="Edoardo P."/>
            <person name="Giuseppe L.R."/>
            <person name="Gasser R.B."/>
        </authorList>
    </citation>
    <scope>NUCLEOTIDE SEQUENCE [LARGE SCALE GENOMIC DNA]</scope>
    <source>
        <strain evidence="1">ISS3</strain>
    </source>
</reference>
<accession>A0A0V0YZK9</accession>
<sequence>MLDGLFSLTQNMIAWHGIFQMLDRVSFCSRRPLFTNETRRDKEDMRAQRGASYRFFSYFLYCWCSPKTPFKISFPDQEDFQSLTFWNARDDFKIIFHPHVSRCVAYVLVDQK</sequence>
<keyword evidence="2" id="KW-1185">Reference proteome</keyword>
<dbReference type="InParanoid" id="A0A0V0YZK9"/>
<comment type="caution">
    <text evidence="1">The sequence shown here is derived from an EMBL/GenBank/DDBJ whole genome shotgun (WGS) entry which is preliminary data.</text>
</comment>
<protein>
    <submittedName>
        <fullName evidence="1">Uncharacterized protein</fullName>
    </submittedName>
</protein>